<keyword evidence="5" id="KW-1185">Reference proteome</keyword>
<dbReference type="PANTHER" id="PTHR43580:SF2">
    <property type="entry name" value="CYTOKINE-LIKE NUCLEAR FACTOR N-PAC"/>
    <property type="match status" value="1"/>
</dbReference>
<dbReference type="Gene3D" id="3.40.50.720">
    <property type="entry name" value="NAD(P)-binding Rossmann-like Domain"/>
    <property type="match status" value="1"/>
</dbReference>
<dbReference type="InterPro" id="IPR006115">
    <property type="entry name" value="6PGDH_NADP-bd"/>
</dbReference>
<dbReference type="InterPro" id="IPR013328">
    <property type="entry name" value="6PGD_dom2"/>
</dbReference>
<feature type="domain" description="NADPH-dependent reductive aminase-like C-terminal" evidence="3">
    <location>
        <begin position="164"/>
        <end position="297"/>
    </location>
</feature>
<dbReference type="Proteomes" id="UP000266188">
    <property type="component" value="Unassembled WGS sequence"/>
</dbReference>
<keyword evidence="1" id="KW-0472">Membrane</keyword>
<evidence type="ECO:0000313" key="5">
    <source>
        <dbReference type="Proteomes" id="UP000266188"/>
    </source>
</evidence>
<dbReference type="Pfam" id="PF21761">
    <property type="entry name" value="RedAm-like_C"/>
    <property type="match status" value="1"/>
</dbReference>
<keyword evidence="1" id="KW-0812">Transmembrane</keyword>
<dbReference type="PANTHER" id="PTHR43580">
    <property type="entry name" value="OXIDOREDUCTASE GLYR1-RELATED"/>
    <property type="match status" value="1"/>
</dbReference>
<comment type="caution">
    <text evidence="4">The sequence shown here is derived from an EMBL/GenBank/DDBJ whole genome shotgun (WGS) entry which is preliminary data.</text>
</comment>
<dbReference type="OrthoDB" id="435038at2759"/>
<dbReference type="GO" id="GO:0031491">
    <property type="term" value="F:nucleosome binding"/>
    <property type="evidence" value="ECO:0007669"/>
    <property type="project" value="TreeGrafter"/>
</dbReference>
<reference evidence="5" key="1">
    <citation type="submission" date="2017-02" db="EMBL/GenBank/DDBJ databases">
        <authorList>
            <person name="Tafer H."/>
            <person name="Lopandic K."/>
        </authorList>
    </citation>
    <scope>NUCLEOTIDE SEQUENCE [LARGE SCALE GENOMIC DNA]</scope>
    <source>
        <strain evidence="5">CBS 366.77</strain>
    </source>
</reference>
<evidence type="ECO:0000256" key="1">
    <source>
        <dbReference type="SAM" id="Phobius"/>
    </source>
</evidence>
<dbReference type="Pfam" id="PF03446">
    <property type="entry name" value="NAD_binding_2"/>
    <property type="match status" value="1"/>
</dbReference>
<dbReference type="GO" id="GO:0016491">
    <property type="term" value="F:oxidoreductase activity"/>
    <property type="evidence" value="ECO:0007669"/>
    <property type="project" value="UniProtKB-KW"/>
</dbReference>
<dbReference type="STRING" id="2070753.A0A3A3AD71"/>
<evidence type="ECO:0000313" key="4">
    <source>
        <dbReference type="EMBL" id="RJE27251.1"/>
    </source>
</evidence>
<protein>
    <submittedName>
        <fullName evidence="4">Uncharacterized protein</fullName>
    </submittedName>
</protein>
<name>A0A3A3AD71_9EURO</name>
<evidence type="ECO:0000259" key="2">
    <source>
        <dbReference type="Pfam" id="PF03446"/>
    </source>
</evidence>
<dbReference type="Gene3D" id="1.10.1040.10">
    <property type="entry name" value="N-(1-d-carboxylethyl)-l-norvaline Dehydrogenase, domain 2"/>
    <property type="match status" value="1"/>
</dbReference>
<dbReference type="GO" id="GO:0000785">
    <property type="term" value="C:chromatin"/>
    <property type="evidence" value="ECO:0007669"/>
    <property type="project" value="TreeGrafter"/>
</dbReference>
<feature type="transmembrane region" description="Helical" evidence="1">
    <location>
        <begin position="165"/>
        <end position="187"/>
    </location>
</feature>
<dbReference type="InterPro" id="IPR051265">
    <property type="entry name" value="HIBADH-related_NP60_sf"/>
</dbReference>
<dbReference type="InterPro" id="IPR048666">
    <property type="entry name" value="RedAm-like_C"/>
</dbReference>
<organism evidence="4 5">
    <name type="scientific">Aspergillus sclerotialis</name>
    <dbReference type="NCBI Taxonomy" id="2070753"/>
    <lineage>
        <taxon>Eukaryota</taxon>
        <taxon>Fungi</taxon>
        <taxon>Dikarya</taxon>
        <taxon>Ascomycota</taxon>
        <taxon>Pezizomycotina</taxon>
        <taxon>Eurotiomycetes</taxon>
        <taxon>Eurotiomycetidae</taxon>
        <taxon>Eurotiales</taxon>
        <taxon>Aspergillaceae</taxon>
        <taxon>Aspergillus</taxon>
        <taxon>Aspergillus subgen. Polypaecilum</taxon>
    </lineage>
</organism>
<evidence type="ECO:0000259" key="3">
    <source>
        <dbReference type="Pfam" id="PF21761"/>
    </source>
</evidence>
<dbReference type="SUPFAM" id="SSF51735">
    <property type="entry name" value="NAD(P)-binding Rossmann-fold domains"/>
    <property type="match status" value="1"/>
</dbReference>
<sequence>MPVERSVSLIGLGLMGSALARIFVNQGWKTTVWNRSSAKVDTLVAKGALPAASVTECIGASNLVIICLINAQAVHDVLGDADAHSCAGRSLINYTSGTRVQAQQTQEIAMKLSFSAYLHGAVLASPETLGLPQSPIYYAGDEEVFRSIESDFKILGRSVYLGDDLALAPLIGCIMMDAFFGLAVGFLQSTALLRTSRLYSAGGAERFLLEELVPFFSHCQLTTLSDFARQIDNRKYLRGDGNGMPLSLLVQTLDNMSKTHHQYGLCNDLFGPLLNLMRARVAQGGAAEEMSSLIKVIPEPGSRCD</sequence>
<dbReference type="GO" id="GO:0140673">
    <property type="term" value="P:transcription elongation-coupled chromatin remodeling"/>
    <property type="evidence" value="ECO:0007669"/>
    <property type="project" value="TreeGrafter"/>
</dbReference>
<feature type="domain" description="6-phosphogluconate dehydrogenase NADP-binding" evidence="2">
    <location>
        <begin position="7"/>
        <end position="157"/>
    </location>
</feature>
<keyword evidence="1" id="KW-1133">Transmembrane helix</keyword>
<dbReference type="GO" id="GO:0003677">
    <property type="term" value="F:DNA binding"/>
    <property type="evidence" value="ECO:0007669"/>
    <property type="project" value="TreeGrafter"/>
</dbReference>
<dbReference type="GO" id="GO:0050661">
    <property type="term" value="F:NADP binding"/>
    <property type="evidence" value="ECO:0007669"/>
    <property type="project" value="InterPro"/>
</dbReference>
<dbReference type="InterPro" id="IPR036291">
    <property type="entry name" value="NAD(P)-bd_dom_sf"/>
</dbReference>
<dbReference type="AlphaFoldDB" id="A0A3A3AD71"/>
<proteinExistence type="predicted"/>
<accession>A0A3A3AD71</accession>
<gene>
    <name evidence="4" type="ORF">PHISCL_00382</name>
</gene>
<dbReference type="EMBL" id="MVGC01000006">
    <property type="protein sequence ID" value="RJE27251.1"/>
    <property type="molecule type" value="Genomic_DNA"/>
</dbReference>